<sequence length="315" mass="32189">MNTVGEAALADSRAPSRLRVAVCWATIVSCVPYLSLKLLWLAGFSSGAATAAGAAELGDVRHTIGNVVTVGMELAAVALVLALTYPWGHRVPAALLAAPIWVAGGLLAPIVIGLPLGLLAQAFTGGSAAPAGNGLESWVYVLVYGGFIMQAVGLVTAFVAHARARWPNVFRMPAAELPEPTPAHRRLSVLSAGAATGYAVILAVWSVAAPAWGAPAGLVTVTQRSALLATGLLVLAGAVAVLSLLHRRGQRRVIWPLVLAWIGSAVTVTAGPTHLVLSNNGNVSTPQVVVSLAATLAGLALTASAWRAFPRRAAV</sequence>
<organism evidence="2 3">
    <name type="scientific">Actinokineospora fastidiosa</name>
    <dbReference type="NCBI Taxonomy" id="1816"/>
    <lineage>
        <taxon>Bacteria</taxon>
        <taxon>Bacillati</taxon>
        <taxon>Actinomycetota</taxon>
        <taxon>Actinomycetes</taxon>
        <taxon>Pseudonocardiales</taxon>
        <taxon>Pseudonocardiaceae</taxon>
        <taxon>Actinokineospora</taxon>
    </lineage>
</organism>
<dbReference type="AlphaFoldDB" id="A0A918GN00"/>
<feature type="transmembrane region" description="Helical" evidence="1">
    <location>
        <begin position="189"/>
        <end position="213"/>
    </location>
</feature>
<reference evidence="2" key="2">
    <citation type="submission" date="2020-09" db="EMBL/GenBank/DDBJ databases">
        <authorList>
            <person name="Sun Q."/>
            <person name="Ohkuma M."/>
        </authorList>
    </citation>
    <scope>NUCLEOTIDE SEQUENCE</scope>
    <source>
        <strain evidence="2">JCM 3276</strain>
    </source>
</reference>
<gene>
    <name evidence="2" type="ORF">GCM10010171_47030</name>
</gene>
<keyword evidence="1" id="KW-0472">Membrane</keyword>
<evidence type="ECO:0008006" key="4">
    <source>
        <dbReference type="Google" id="ProtNLM"/>
    </source>
</evidence>
<proteinExistence type="predicted"/>
<reference evidence="2" key="1">
    <citation type="journal article" date="2014" name="Int. J. Syst. Evol. Microbiol.">
        <title>Complete genome sequence of Corynebacterium casei LMG S-19264T (=DSM 44701T), isolated from a smear-ripened cheese.</title>
        <authorList>
            <consortium name="US DOE Joint Genome Institute (JGI-PGF)"/>
            <person name="Walter F."/>
            <person name="Albersmeier A."/>
            <person name="Kalinowski J."/>
            <person name="Ruckert C."/>
        </authorList>
    </citation>
    <scope>NUCLEOTIDE SEQUENCE</scope>
    <source>
        <strain evidence="2">JCM 3276</strain>
    </source>
</reference>
<dbReference type="Proteomes" id="UP000660680">
    <property type="component" value="Unassembled WGS sequence"/>
</dbReference>
<accession>A0A918GN00</accession>
<keyword evidence="1" id="KW-0812">Transmembrane</keyword>
<feature type="transmembrane region" description="Helical" evidence="1">
    <location>
        <begin position="21"/>
        <end position="43"/>
    </location>
</feature>
<protein>
    <recommendedName>
        <fullName evidence="4">LigA protein</fullName>
    </recommendedName>
</protein>
<keyword evidence="1" id="KW-1133">Transmembrane helix</keyword>
<feature type="transmembrane region" description="Helical" evidence="1">
    <location>
        <begin position="138"/>
        <end position="162"/>
    </location>
</feature>
<feature type="transmembrane region" description="Helical" evidence="1">
    <location>
        <begin position="63"/>
        <end position="83"/>
    </location>
</feature>
<feature type="transmembrane region" description="Helical" evidence="1">
    <location>
        <begin position="289"/>
        <end position="309"/>
    </location>
</feature>
<name>A0A918GN00_9PSEU</name>
<comment type="caution">
    <text evidence="2">The sequence shown here is derived from an EMBL/GenBank/DDBJ whole genome shotgun (WGS) entry which is preliminary data.</text>
</comment>
<dbReference type="EMBL" id="BMRB01000004">
    <property type="protein sequence ID" value="GGS46417.1"/>
    <property type="molecule type" value="Genomic_DNA"/>
</dbReference>
<dbReference type="RefSeq" id="WP_189212737.1">
    <property type="nucleotide sequence ID" value="NZ_BMRB01000004.1"/>
</dbReference>
<feature type="transmembrane region" description="Helical" evidence="1">
    <location>
        <begin position="225"/>
        <end position="245"/>
    </location>
</feature>
<evidence type="ECO:0000256" key="1">
    <source>
        <dbReference type="SAM" id="Phobius"/>
    </source>
</evidence>
<keyword evidence="3" id="KW-1185">Reference proteome</keyword>
<feature type="transmembrane region" description="Helical" evidence="1">
    <location>
        <begin position="257"/>
        <end position="277"/>
    </location>
</feature>
<evidence type="ECO:0000313" key="3">
    <source>
        <dbReference type="Proteomes" id="UP000660680"/>
    </source>
</evidence>
<evidence type="ECO:0000313" key="2">
    <source>
        <dbReference type="EMBL" id="GGS46417.1"/>
    </source>
</evidence>
<feature type="transmembrane region" description="Helical" evidence="1">
    <location>
        <begin position="95"/>
        <end position="118"/>
    </location>
</feature>